<keyword evidence="5" id="KW-1185">Reference proteome</keyword>
<dbReference type="InterPro" id="IPR045155">
    <property type="entry name" value="Beta-lactam_cat"/>
</dbReference>
<gene>
    <name evidence="4" type="ORF">NC998_20260</name>
</gene>
<dbReference type="InterPro" id="IPR012338">
    <property type="entry name" value="Beta-lactam/transpept-like"/>
</dbReference>
<evidence type="ECO:0000313" key="4">
    <source>
        <dbReference type="EMBL" id="MEP0819438.1"/>
    </source>
</evidence>
<dbReference type="InterPro" id="IPR000871">
    <property type="entry name" value="Beta-lactam_class-A"/>
</dbReference>
<protein>
    <submittedName>
        <fullName evidence="4">Serine hydrolase</fullName>
    </submittedName>
</protein>
<reference evidence="4 5" key="1">
    <citation type="submission" date="2022-04" db="EMBL/GenBank/DDBJ databases">
        <title>Positive selection, recombination, and allopatry shape intraspecific diversity of widespread and dominant cyanobacteria.</title>
        <authorList>
            <person name="Wei J."/>
            <person name="Shu W."/>
            <person name="Hu C."/>
        </authorList>
    </citation>
    <scope>NUCLEOTIDE SEQUENCE [LARGE SCALE GENOMIC DNA]</scope>
    <source>
        <strain evidence="4 5">GB2-A4</strain>
    </source>
</reference>
<dbReference type="Pfam" id="PF13354">
    <property type="entry name" value="Beta-lactamase2"/>
    <property type="match status" value="1"/>
</dbReference>
<evidence type="ECO:0000259" key="3">
    <source>
        <dbReference type="Pfam" id="PF13354"/>
    </source>
</evidence>
<proteinExistence type="predicted"/>
<dbReference type="PANTHER" id="PTHR35333:SF4">
    <property type="entry name" value="SLR0121 PROTEIN"/>
    <property type="match status" value="1"/>
</dbReference>
<name>A0ABV0JCD4_9CYAN</name>
<keyword evidence="4" id="KW-0378">Hydrolase</keyword>
<evidence type="ECO:0000256" key="1">
    <source>
        <dbReference type="SAM" id="SignalP"/>
    </source>
</evidence>
<dbReference type="Gene3D" id="2.60.40.3500">
    <property type="match status" value="1"/>
</dbReference>
<dbReference type="Proteomes" id="UP001464891">
    <property type="component" value="Unassembled WGS sequence"/>
</dbReference>
<feature type="domain" description="AMIN" evidence="2">
    <location>
        <begin position="31"/>
        <end position="127"/>
    </location>
</feature>
<dbReference type="Pfam" id="PF11741">
    <property type="entry name" value="AMIN"/>
    <property type="match status" value="1"/>
</dbReference>
<accession>A0ABV0JCD4</accession>
<feature type="signal peptide" evidence="1">
    <location>
        <begin position="1"/>
        <end position="26"/>
    </location>
</feature>
<dbReference type="PANTHER" id="PTHR35333">
    <property type="entry name" value="BETA-LACTAMASE"/>
    <property type="match status" value="1"/>
</dbReference>
<feature type="domain" description="Beta-lactamase class A catalytic" evidence="3">
    <location>
        <begin position="189"/>
        <end position="399"/>
    </location>
</feature>
<comment type="caution">
    <text evidence="4">The sequence shown here is derived from an EMBL/GenBank/DDBJ whole genome shotgun (WGS) entry which is preliminary data.</text>
</comment>
<dbReference type="Gene3D" id="3.40.710.10">
    <property type="entry name" value="DD-peptidase/beta-lactamase superfamily"/>
    <property type="match status" value="1"/>
</dbReference>
<feature type="chain" id="PRO_5046985961" evidence="1">
    <location>
        <begin position="27"/>
        <end position="437"/>
    </location>
</feature>
<evidence type="ECO:0000259" key="2">
    <source>
        <dbReference type="Pfam" id="PF11741"/>
    </source>
</evidence>
<organism evidence="4 5">
    <name type="scientific">Trichocoleus desertorum GB2-A4</name>
    <dbReference type="NCBI Taxonomy" id="2933944"/>
    <lineage>
        <taxon>Bacteria</taxon>
        <taxon>Bacillati</taxon>
        <taxon>Cyanobacteriota</taxon>
        <taxon>Cyanophyceae</taxon>
        <taxon>Leptolyngbyales</taxon>
        <taxon>Trichocoleusaceae</taxon>
        <taxon>Trichocoleus</taxon>
    </lineage>
</organism>
<keyword evidence="1" id="KW-0732">Signal</keyword>
<dbReference type="GO" id="GO:0016787">
    <property type="term" value="F:hydrolase activity"/>
    <property type="evidence" value="ECO:0007669"/>
    <property type="project" value="UniProtKB-KW"/>
</dbReference>
<evidence type="ECO:0000313" key="5">
    <source>
        <dbReference type="Proteomes" id="UP001464891"/>
    </source>
</evidence>
<dbReference type="InterPro" id="IPR021731">
    <property type="entry name" value="AMIN_dom"/>
</dbReference>
<sequence>MQTVAKFPWFVPGLVGTLLLSAPAHADVLQSWRFDARQNQLEISTDEGVQPTAQLIANPSRVVIDLPGIRLGRPKTSQVIGGTVQAVRTGQFNAQTARFVVELAPGYTVDPQQVQVRGSSLTRWTVKLPTPQPTSAIANPPSNVPQAIATVAPPPETFGGLIPAGRPLTWLQQRVSSLRISKYSSLRSGISFLDMETGNYLDLNGDKVYATASIIKLPILIAFFQDVDAGKIKLNETLTMTRDMVVGGSGEMQDLPVGSKFTALETATKMITISDNTATNMIIKRMGGIQVLNQRFRSWGLEKTVIRNWLPDLRGTNTTTAKELTRLLAMLDQQKLLSSRSQAQAIGILQRVKNRKLLPVGLGRGATIAHKTGDIGFLLGDAGIVVMPNGKHYLAAILVESAYDDPAARDFIQDVSRIVYTYLDQAPRTASVNQPNP</sequence>
<dbReference type="EMBL" id="JAMPKM010000014">
    <property type="protein sequence ID" value="MEP0819438.1"/>
    <property type="molecule type" value="Genomic_DNA"/>
</dbReference>
<dbReference type="SUPFAM" id="SSF56601">
    <property type="entry name" value="beta-lactamase/transpeptidase-like"/>
    <property type="match status" value="1"/>
</dbReference>